<dbReference type="GO" id="GO:0016491">
    <property type="term" value="F:oxidoreductase activity"/>
    <property type="evidence" value="ECO:0007669"/>
    <property type="project" value="UniProtKB-KW"/>
</dbReference>
<dbReference type="InterPro" id="IPR023210">
    <property type="entry name" value="NADP_OxRdtase_dom"/>
</dbReference>
<accession>A0A8E2EJJ7</accession>
<dbReference type="EMBL" id="KV744826">
    <property type="protein sequence ID" value="OCK84986.1"/>
    <property type="molecule type" value="Genomic_DNA"/>
</dbReference>
<dbReference type="InterPro" id="IPR050523">
    <property type="entry name" value="AKR_Detox_Biosynth"/>
</dbReference>
<keyword evidence="4" id="KW-1185">Reference proteome</keyword>
<evidence type="ECO:0000313" key="3">
    <source>
        <dbReference type="EMBL" id="OCK84986.1"/>
    </source>
</evidence>
<organism evidence="3 4">
    <name type="scientific">Lepidopterella palustris CBS 459.81</name>
    <dbReference type="NCBI Taxonomy" id="1314670"/>
    <lineage>
        <taxon>Eukaryota</taxon>
        <taxon>Fungi</taxon>
        <taxon>Dikarya</taxon>
        <taxon>Ascomycota</taxon>
        <taxon>Pezizomycotina</taxon>
        <taxon>Dothideomycetes</taxon>
        <taxon>Pleosporomycetidae</taxon>
        <taxon>Mytilinidiales</taxon>
        <taxon>Argynnaceae</taxon>
        <taxon>Lepidopterella</taxon>
    </lineage>
</organism>
<dbReference type="InterPro" id="IPR018170">
    <property type="entry name" value="Aldo/ket_reductase_CS"/>
</dbReference>
<dbReference type="PANTHER" id="PTHR43364">
    <property type="entry name" value="NADH-SPECIFIC METHYLGLYOXAL REDUCTASE-RELATED"/>
    <property type="match status" value="1"/>
</dbReference>
<feature type="domain" description="NADP-dependent oxidoreductase" evidence="2">
    <location>
        <begin position="8"/>
        <end position="318"/>
    </location>
</feature>
<sequence>MSRNLKPRIVLGLMTFGPDESKGARITDVGEFKRCLDYFQYQGYDEIDTARIYVSGQQESFTKAAGWKERGLCIATKSYPLQAGQHKAPNVREDLNKSLAELGTDCVDIFYLHAADRSVPFVETLEALNELHREGKFKELGLSNYSAYEVAEIVVTCKERGWVRPTIYQALYNAITRTIERELIPACRRYGLALVTYNPVAGGLFTGQIKPGSNPNSGRFSNVDPVMGNSYRKRYFNNGIFNAISFIETAAEKNGLSMLEVAFRWLVHHSDLRMNKVEGGNDGIIIGISKFEQLEMNLEFCERGPLPKEVVDALDQAWMLSHATAPLYWHGDLKYGYDTQKVLFGEK</sequence>
<evidence type="ECO:0000259" key="2">
    <source>
        <dbReference type="Pfam" id="PF00248"/>
    </source>
</evidence>
<dbReference type="AlphaFoldDB" id="A0A8E2EJJ7"/>
<name>A0A8E2EJJ7_9PEZI</name>
<dbReference type="CDD" id="cd19075">
    <property type="entry name" value="AKR_AKR7A1-5"/>
    <property type="match status" value="1"/>
</dbReference>
<dbReference type="PROSITE" id="PS00062">
    <property type="entry name" value="ALDOKETO_REDUCTASE_2"/>
    <property type="match status" value="1"/>
</dbReference>
<proteinExistence type="predicted"/>
<dbReference type="PRINTS" id="PR00069">
    <property type="entry name" value="ALDKETRDTASE"/>
</dbReference>
<gene>
    <name evidence="3" type="ORF">K432DRAFT_378046</name>
</gene>
<dbReference type="PANTHER" id="PTHR43364:SF4">
    <property type="entry name" value="NAD(P)-LINKED OXIDOREDUCTASE SUPERFAMILY PROTEIN"/>
    <property type="match status" value="1"/>
</dbReference>
<dbReference type="SUPFAM" id="SSF51430">
    <property type="entry name" value="NAD(P)-linked oxidoreductase"/>
    <property type="match status" value="1"/>
</dbReference>
<dbReference type="Gene3D" id="3.20.20.100">
    <property type="entry name" value="NADP-dependent oxidoreductase domain"/>
    <property type="match status" value="1"/>
</dbReference>
<reference evidence="3 4" key="1">
    <citation type="journal article" date="2016" name="Nat. Commun.">
        <title>Ectomycorrhizal ecology is imprinted in the genome of the dominant symbiotic fungus Cenococcum geophilum.</title>
        <authorList>
            <consortium name="DOE Joint Genome Institute"/>
            <person name="Peter M."/>
            <person name="Kohler A."/>
            <person name="Ohm R.A."/>
            <person name="Kuo A."/>
            <person name="Krutzmann J."/>
            <person name="Morin E."/>
            <person name="Arend M."/>
            <person name="Barry K.W."/>
            <person name="Binder M."/>
            <person name="Choi C."/>
            <person name="Clum A."/>
            <person name="Copeland A."/>
            <person name="Grisel N."/>
            <person name="Haridas S."/>
            <person name="Kipfer T."/>
            <person name="LaButti K."/>
            <person name="Lindquist E."/>
            <person name="Lipzen A."/>
            <person name="Maire R."/>
            <person name="Meier B."/>
            <person name="Mihaltcheva S."/>
            <person name="Molinier V."/>
            <person name="Murat C."/>
            <person name="Poggeler S."/>
            <person name="Quandt C.A."/>
            <person name="Sperisen C."/>
            <person name="Tritt A."/>
            <person name="Tisserant E."/>
            <person name="Crous P.W."/>
            <person name="Henrissat B."/>
            <person name="Nehls U."/>
            <person name="Egli S."/>
            <person name="Spatafora J.W."/>
            <person name="Grigoriev I.V."/>
            <person name="Martin F.M."/>
        </authorList>
    </citation>
    <scope>NUCLEOTIDE SEQUENCE [LARGE SCALE GENOMIC DNA]</scope>
    <source>
        <strain evidence="3 4">CBS 459.81</strain>
    </source>
</reference>
<evidence type="ECO:0000313" key="4">
    <source>
        <dbReference type="Proteomes" id="UP000250266"/>
    </source>
</evidence>
<dbReference type="InterPro" id="IPR020471">
    <property type="entry name" value="AKR"/>
</dbReference>
<dbReference type="OrthoDB" id="2310150at2759"/>
<dbReference type="Proteomes" id="UP000250266">
    <property type="component" value="Unassembled WGS sequence"/>
</dbReference>
<evidence type="ECO:0000256" key="1">
    <source>
        <dbReference type="ARBA" id="ARBA00023002"/>
    </source>
</evidence>
<dbReference type="InterPro" id="IPR036812">
    <property type="entry name" value="NAD(P)_OxRdtase_dom_sf"/>
</dbReference>
<protein>
    <submittedName>
        <fullName evidence="3">Aflatoxin B1-aldehyde reductase</fullName>
    </submittedName>
</protein>
<dbReference type="Pfam" id="PF00248">
    <property type="entry name" value="Aldo_ket_red"/>
    <property type="match status" value="1"/>
</dbReference>
<keyword evidence="1" id="KW-0560">Oxidoreductase</keyword>